<comment type="caution">
    <text evidence="1">The sequence shown here is derived from an EMBL/GenBank/DDBJ whole genome shotgun (WGS) entry which is preliminary data.</text>
</comment>
<gene>
    <name evidence="1" type="ORF">I4F81_005531</name>
</gene>
<protein>
    <submittedName>
        <fullName evidence="1">Uncharacterized protein</fullName>
    </submittedName>
</protein>
<name>A0ACC3BYE9_PYRYE</name>
<sequence>MAFASAAAGLGLRAPAAAATALGVAVRRVRLVPPHASRVRMTTAATPKDDKNEGADTQGSMQASSRGQAPARRGRGRGRGWRGVPSLWGLSAMRPDLVAGELMGALDSPFFRTSGGGGLFAGGWPSASGVDWAPRADLTVSADGKSYEWAVELPGLSKEDVKLSIDGDVLTVRGEKRSEREVLGVGTERMWGTFTRSVVVPADADLDKSNVKAISKDGVLTVSFPKTTQHEEHAEKEDNTIPIMGE</sequence>
<organism evidence="1 2">
    <name type="scientific">Pyropia yezoensis</name>
    <name type="common">Susabi-nori</name>
    <name type="synonym">Porphyra yezoensis</name>
    <dbReference type="NCBI Taxonomy" id="2788"/>
    <lineage>
        <taxon>Eukaryota</taxon>
        <taxon>Rhodophyta</taxon>
        <taxon>Bangiophyceae</taxon>
        <taxon>Bangiales</taxon>
        <taxon>Bangiaceae</taxon>
        <taxon>Pyropia</taxon>
    </lineage>
</organism>
<dbReference type="EMBL" id="CM020619">
    <property type="protein sequence ID" value="KAK1862965.1"/>
    <property type="molecule type" value="Genomic_DNA"/>
</dbReference>
<dbReference type="Proteomes" id="UP000798662">
    <property type="component" value="Chromosome 2"/>
</dbReference>
<evidence type="ECO:0000313" key="1">
    <source>
        <dbReference type="EMBL" id="KAK1862965.1"/>
    </source>
</evidence>
<accession>A0ACC3BYE9</accession>
<keyword evidence="2" id="KW-1185">Reference proteome</keyword>
<reference evidence="1" key="1">
    <citation type="submission" date="2019-11" db="EMBL/GenBank/DDBJ databases">
        <title>Nori genome reveals adaptations in red seaweeds to the harsh intertidal environment.</title>
        <authorList>
            <person name="Wang D."/>
            <person name="Mao Y."/>
        </authorList>
    </citation>
    <scope>NUCLEOTIDE SEQUENCE</scope>
    <source>
        <tissue evidence="1">Gametophyte</tissue>
    </source>
</reference>
<proteinExistence type="predicted"/>
<evidence type="ECO:0000313" key="2">
    <source>
        <dbReference type="Proteomes" id="UP000798662"/>
    </source>
</evidence>